<sequence length="84" mass="9385">MVERWVKSAVSPDWTVILGWGTFWIPAAAPRASATTHRAAVETTLPSWKSGVPPLPARSHRLLRRKYSPSARRERGHGHPCVHP</sequence>
<keyword evidence="3" id="KW-1185">Reference proteome</keyword>
<feature type="region of interest" description="Disordered" evidence="1">
    <location>
        <begin position="64"/>
        <end position="84"/>
    </location>
</feature>
<protein>
    <submittedName>
        <fullName evidence="2">Uncharacterized protein</fullName>
    </submittedName>
</protein>
<evidence type="ECO:0000256" key="1">
    <source>
        <dbReference type="SAM" id="MobiDB-lite"/>
    </source>
</evidence>
<gene>
    <name evidence="2" type="ORF">DBV15_11014</name>
</gene>
<evidence type="ECO:0000313" key="2">
    <source>
        <dbReference type="EMBL" id="TGZ51576.1"/>
    </source>
</evidence>
<comment type="caution">
    <text evidence="2">The sequence shown here is derived from an EMBL/GenBank/DDBJ whole genome shotgun (WGS) entry which is preliminary data.</text>
</comment>
<accession>A0A4S2KQA2</accession>
<dbReference type="Proteomes" id="UP000310200">
    <property type="component" value="Unassembled WGS sequence"/>
</dbReference>
<dbReference type="EMBL" id="QBLH01001592">
    <property type="protein sequence ID" value="TGZ51576.1"/>
    <property type="molecule type" value="Genomic_DNA"/>
</dbReference>
<dbReference type="AlphaFoldDB" id="A0A4S2KQA2"/>
<organism evidence="2 3">
    <name type="scientific">Temnothorax longispinosus</name>
    <dbReference type="NCBI Taxonomy" id="300112"/>
    <lineage>
        <taxon>Eukaryota</taxon>
        <taxon>Metazoa</taxon>
        <taxon>Ecdysozoa</taxon>
        <taxon>Arthropoda</taxon>
        <taxon>Hexapoda</taxon>
        <taxon>Insecta</taxon>
        <taxon>Pterygota</taxon>
        <taxon>Neoptera</taxon>
        <taxon>Endopterygota</taxon>
        <taxon>Hymenoptera</taxon>
        <taxon>Apocrita</taxon>
        <taxon>Aculeata</taxon>
        <taxon>Formicoidea</taxon>
        <taxon>Formicidae</taxon>
        <taxon>Myrmicinae</taxon>
        <taxon>Temnothorax</taxon>
    </lineage>
</organism>
<name>A0A4S2KQA2_9HYME</name>
<reference evidence="2 3" key="1">
    <citation type="journal article" date="2019" name="Philos. Trans. R. Soc. Lond., B, Biol. Sci.">
        <title>Ant behaviour and brain gene expression of defending hosts depend on the ecological success of the intruding social parasite.</title>
        <authorList>
            <person name="Kaur R."/>
            <person name="Stoldt M."/>
            <person name="Jongepier E."/>
            <person name="Feldmeyer B."/>
            <person name="Menzel F."/>
            <person name="Bornberg-Bauer E."/>
            <person name="Foitzik S."/>
        </authorList>
    </citation>
    <scope>NUCLEOTIDE SEQUENCE [LARGE SCALE GENOMIC DNA]</scope>
    <source>
        <tissue evidence="2">Whole body</tissue>
    </source>
</reference>
<evidence type="ECO:0000313" key="3">
    <source>
        <dbReference type="Proteomes" id="UP000310200"/>
    </source>
</evidence>
<feature type="compositionally biased region" description="Basic residues" evidence="1">
    <location>
        <begin position="74"/>
        <end position="84"/>
    </location>
</feature>
<proteinExistence type="predicted"/>